<proteinExistence type="predicted"/>
<name>A0A3G4ZTK4_9VIRU</name>
<sequence>MHSYLSTLPTDIHVEIVKKLPKDYTVICERKGYFKYICIKDLLGVTFLWSRIDICYYDNNGFDQECKFKFELKADQNIEIYHQYIDPPEPSTKILHIQYIDQDNPDFNKWKISSQSTLPTNHGFTSICVLDDQLKKILSKLNIDFDLIAYKSEKV</sequence>
<feature type="non-terminal residue" evidence="1">
    <location>
        <position position="155"/>
    </location>
</feature>
<organism evidence="1">
    <name type="scientific">Dasosvirus sp</name>
    <dbReference type="NCBI Taxonomy" id="2487764"/>
    <lineage>
        <taxon>Viruses</taxon>
        <taxon>Varidnaviria</taxon>
        <taxon>Bamfordvirae</taxon>
        <taxon>Nucleocytoviricota</taxon>
        <taxon>Megaviricetes</taxon>
        <taxon>Imitervirales</taxon>
        <taxon>Mimiviridae</taxon>
        <taxon>Klosneuvirinae</taxon>
    </lineage>
</organism>
<gene>
    <name evidence="1" type="ORF">Dasosvirus20_4</name>
</gene>
<protein>
    <submittedName>
        <fullName evidence="1">Uncharacterized protein</fullName>
    </submittedName>
</protein>
<reference evidence="1" key="1">
    <citation type="submission" date="2018-10" db="EMBL/GenBank/DDBJ databases">
        <title>Hidden diversity of soil giant viruses.</title>
        <authorList>
            <person name="Schulz F."/>
            <person name="Alteio L."/>
            <person name="Goudeau D."/>
            <person name="Ryan E.M."/>
            <person name="Malmstrom R.R."/>
            <person name="Blanchard J."/>
            <person name="Woyke T."/>
        </authorList>
    </citation>
    <scope>NUCLEOTIDE SEQUENCE</scope>
    <source>
        <strain evidence="1">DSV1</strain>
    </source>
</reference>
<dbReference type="EMBL" id="MK072061">
    <property type="protein sequence ID" value="AYV77654.1"/>
    <property type="molecule type" value="Genomic_DNA"/>
</dbReference>
<evidence type="ECO:0000313" key="1">
    <source>
        <dbReference type="EMBL" id="AYV77654.1"/>
    </source>
</evidence>
<accession>A0A3G4ZTK4</accession>